<gene>
    <name evidence="12" type="ORF">LY11_03913</name>
</gene>
<keyword evidence="2 8" id="KW-0813">Transport</keyword>
<feature type="domain" description="TonB-dependent receptor plug" evidence="11">
    <location>
        <begin position="147"/>
        <end position="268"/>
    </location>
</feature>
<dbReference type="Gene3D" id="2.60.40.1120">
    <property type="entry name" value="Carboxypeptidase-like, regulatory domain"/>
    <property type="match status" value="1"/>
</dbReference>
<comment type="similarity">
    <text evidence="8 9">Belongs to the TonB-dependent receptor family.</text>
</comment>
<keyword evidence="3 8" id="KW-1134">Transmembrane beta strand</keyword>
<evidence type="ECO:0000313" key="12">
    <source>
        <dbReference type="EMBL" id="RAJ26207.1"/>
    </source>
</evidence>
<dbReference type="SUPFAM" id="SSF49464">
    <property type="entry name" value="Carboxypeptidase regulatory domain-like"/>
    <property type="match status" value="1"/>
</dbReference>
<evidence type="ECO:0000256" key="3">
    <source>
        <dbReference type="ARBA" id="ARBA00022452"/>
    </source>
</evidence>
<dbReference type="Pfam" id="PF13715">
    <property type="entry name" value="CarbopepD_reg_2"/>
    <property type="match status" value="1"/>
</dbReference>
<dbReference type="EMBL" id="QLLR01000024">
    <property type="protein sequence ID" value="RAJ26207.1"/>
    <property type="molecule type" value="Genomic_DNA"/>
</dbReference>
<dbReference type="Pfam" id="PF00593">
    <property type="entry name" value="TonB_dep_Rec_b-barrel"/>
    <property type="match status" value="1"/>
</dbReference>
<keyword evidence="6 8" id="KW-0472">Membrane</keyword>
<dbReference type="InterPro" id="IPR012910">
    <property type="entry name" value="Plug_dom"/>
</dbReference>
<sequence length="953" mass="103544">MRIRIYLEITDTKCLLLIINLKPKRTHMKIKFYSIILALTAFALTTQAQTIRGTISDTSQTIIGATVSVIGAGQKTGTNATGKYQLKLAKAGTYTIAVSYIGYQSQQKKITIAENETKDLDFQLLSDNNNLENVVVLGSRSAPRSNLDTPVPVDVVDIKKITQNIPQVSLNQILNFVAPSFTSNVMSLTDGTDHIDPASLRGLGPDQVLVLINGKRRHTTALVNINGSLGKGSVGTDLNAIPTSAIKRVEILRDGAAAQYGSDAIAGVINIILNDDVNKLTANVSGGGYTGKHSDGLDGQTVQANVNYGVKLSDKGGFLNLAGSFDYRDFASRTTPYRGVIYSDYNNPGLYPTPKGVDITDAELARRGQTRSDFVPNIGQSKNRGGALFFNSVIPVAQDAEIYAFGGVNYRNGISNAFYRTPRQLNQNNATIYPNGFLPEIITNSLDQSFAGGIRGKLGAWKTDFSNTIGRNVIDFKTANTVNASMLTASPTSFESGGYEFVQNTTNLDFTRFFESPLKGINVAFGFENRYENYKIKPGEEASWRNYGNALQVGVDGAGKPILIPDANGNISTRFAPNGAAYAGGAQGFPGISTANLTNESRNSFAAYGDVELNFTEKLLLDAAARFENYSDFGSTLNGKLAARYKFSDKFLLRAAASTGFRAPSLHQQYFSSTSSVYIDGNIVESGTFANDSRIAQLLGIPKLKQETSKSLSAGFTSNLGKLKITVDGYFIRINDRVIYTGQFTGNNSPTASPQDKEIYDLLRLANATTARFFANAVNTETKGLDVVFSYNTRLGTGNLRTDWATTFTKTAIVGPVHASPLLAGKESTYLDDASRILIEKVTPRIKSNITFDYTINKWNVFLRNVYFGKVSQPTNVVAYRQELTGRIITDIGAGYNLTKNLKITVGANNLFDVYPQELLLGSQGTSGILYPNQAPQFGFLGRYVFTRLSLNF</sequence>
<evidence type="ECO:0000256" key="7">
    <source>
        <dbReference type="ARBA" id="ARBA00023237"/>
    </source>
</evidence>
<dbReference type="PROSITE" id="PS52016">
    <property type="entry name" value="TONB_DEPENDENT_REC_3"/>
    <property type="match status" value="1"/>
</dbReference>
<protein>
    <submittedName>
        <fullName evidence="12">Iron complex outermembrane receptor protein</fullName>
    </submittedName>
</protein>
<evidence type="ECO:0000256" key="9">
    <source>
        <dbReference type="RuleBase" id="RU003357"/>
    </source>
</evidence>
<dbReference type="InterPro" id="IPR000531">
    <property type="entry name" value="Beta-barrel_TonB"/>
</dbReference>
<name>A0A327SKD9_9SPHI</name>
<keyword evidence="4 8" id="KW-0812">Transmembrane</keyword>
<dbReference type="AlphaFoldDB" id="A0A327SKD9"/>
<comment type="caution">
    <text evidence="12">The sequence shown here is derived from an EMBL/GenBank/DDBJ whole genome shotgun (WGS) entry which is preliminary data.</text>
</comment>
<evidence type="ECO:0000259" key="10">
    <source>
        <dbReference type="Pfam" id="PF00593"/>
    </source>
</evidence>
<proteinExistence type="inferred from homology"/>
<dbReference type="Proteomes" id="UP000249754">
    <property type="component" value="Unassembled WGS sequence"/>
</dbReference>
<feature type="domain" description="TonB-dependent receptor-like beta-barrel" evidence="10">
    <location>
        <begin position="436"/>
        <end position="911"/>
    </location>
</feature>
<evidence type="ECO:0000313" key="13">
    <source>
        <dbReference type="Proteomes" id="UP000249754"/>
    </source>
</evidence>
<dbReference type="InterPro" id="IPR008969">
    <property type="entry name" value="CarboxyPept-like_regulatory"/>
</dbReference>
<reference evidence="12 13" key="1">
    <citation type="submission" date="2018-06" db="EMBL/GenBank/DDBJ databases">
        <title>Genomic Encyclopedia of Archaeal and Bacterial Type Strains, Phase II (KMG-II): from individual species to whole genera.</title>
        <authorList>
            <person name="Goeker M."/>
        </authorList>
    </citation>
    <scope>NUCLEOTIDE SEQUENCE [LARGE SCALE GENOMIC DNA]</scope>
    <source>
        <strain evidence="12 13">DSM 14825</strain>
    </source>
</reference>
<organism evidence="12 13">
    <name type="scientific">Pedobacter cryoconitis</name>
    <dbReference type="NCBI Taxonomy" id="188932"/>
    <lineage>
        <taxon>Bacteria</taxon>
        <taxon>Pseudomonadati</taxon>
        <taxon>Bacteroidota</taxon>
        <taxon>Sphingobacteriia</taxon>
        <taxon>Sphingobacteriales</taxon>
        <taxon>Sphingobacteriaceae</taxon>
        <taxon>Pedobacter</taxon>
    </lineage>
</organism>
<comment type="subcellular location">
    <subcellularLocation>
        <location evidence="1 8">Cell outer membrane</location>
        <topology evidence="1 8">Multi-pass membrane protein</topology>
    </subcellularLocation>
</comment>
<dbReference type="InterPro" id="IPR037066">
    <property type="entry name" value="Plug_dom_sf"/>
</dbReference>
<dbReference type="Gene3D" id="2.40.170.20">
    <property type="entry name" value="TonB-dependent receptor, beta-barrel domain"/>
    <property type="match status" value="1"/>
</dbReference>
<evidence type="ECO:0000259" key="11">
    <source>
        <dbReference type="Pfam" id="PF07715"/>
    </source>
</evidence>
<dbReference type="InterPro" id="IPR036942">
    <property type="entry name" value="Beta-barrel_TonB_sf"/>
</dbReference>
<dbReference type="Pfam" id="PF07715">
    <property type="entry name" value="Plug"/>
    <property type="match status" value="1"/>
</dbReference>
<evidence type="ECO:0000256" key="1">
    <source>
        <dbReference type="ARBA" id="ARBA00004571"/>
    </source>
</evidence>
<accession>A0A327SKD9</accession>
<dbReference type="SUPFAM" id="SSF56935">
    <property type="entry name" value="Porins"/>
    <property type="match status" value="1"/>
</dbReference>
<dbReference type="GO" id="GO:0009279">
    <property type="term" value="C:cell outer membrane"/>
    <property type="evidence" value="ECO:0007669"/>
    <property type="project" value="UniProtKB-SubCell"/>
</dbReference>
<evidence type="ECO:0000256" key="6">
    <source>
        <dbReference type="ARBA" id="ARBA00023136"/>
    </source>
</evidence>
<dbReference type="PANTHER" id="PTHR47234:SF3">
    <property type="entry name" value="SECRETIN_TONB SHORT N-TERMINAL DOMAIN-CONTAINING PROTEIN"/>
    <property type="match status" value="1"/>
</dbReference>
<keyword evidence="5 9" id="KW-0798">TonB box</keyword>
<keyword evidence="7 8" id="KW-0998">Cell outer membrane</keyword>
<evidence type="ECO:0000256" key="5">
    <source>
        <dbReference type="ARBA" id="ARBA00023077"/>
    </source>
</evidence>
<evidence type="ECO:0000256" key="2">
    <source>
        <dbReference type="ARBA" id="ARBA00022448"/>
    </source>
</evidence>
<dbReference type="PANTHER" id="PTHR47234">
    <property type="match status" value="1"/>
</dbReference>
<dbReference type="InterPro" id="IPR039426">
    <property type="entry name" value="TonB-dep_rcpt-like"/>
</dbReference>
<evidence type="ECO:0000256" key="8">
    <source>
        <dbReference type="PROSITE-ProRule" id="PRU01360"/>
    </source>
</evidence>
<evidence type="ECO:0000256" key="4">
    <source>
        <dbReference type="ARBA" id="ARBA00022692"/>
    </source>
</evidence>
<keyword evidence="12" id="KW-0675">Receptor</keyword>
<dbReference type="Gene3D" id="2.170.130.10">
    <property type="entry name" value="TonB-dependent receptor, plug domain"/>
    <property type="match status" value="1"/>
</dbReference>